<organism evidence="1">
    <name type="scientific">Serratia fonticola</name>
    <dbReference type="NCBI Taxonomy" id="47917"/>
    <lineage>
        <taxon>Bacteria</taxon>
        <taxon>Pseudomonadati</taxon>
        <taxon>Pseudomonadota</taxon>
        <taxon>Gammaproteobacteria</taxon>
        <taxon>Enterobacterales</taxon>
        <taxon>Yersiniaceae</taxon>
        <taxon>Serratia</taxon>
    </lineage>
</organism>
<dbReference type="InterPro" id="IPR038591">
    <property type="entry name" value="NolW-like_sf"/>
</dbReference>
<dbReference type="Gene3D" id="3.30.1370.120">
    <property type="match status" value="1"/>
</dbReference>
<evidence type="ECO:0000313" key="1">
    <source>
        <dbReference type="EMBL" id="VTR59362.1"/>
    </source>
</evidence>
<gene>
    <name evidence="1" type="primary">invG_2</name>
    <name evidence="1" type="ORF">NCTC12965_08001</name>
</gene>
<proteinExistence type="predicted"/>
<name>A0A4U9WK06_SERFO</name>
<sequence length="79" mass="8917">MRKEIITLRNTSLPVVSNFLRKSGLYDQRYPLRSDGINSTFYLSGPPVYVELVTNAAKLLDEKNDDLDGRSKSLLNISV</sequence>
<protein>
    <submittedName>
        <fullName evidence="1">Type III secretion system outer membrane pore InvG</fullName>
    </submittedName>
</protein>
<accession>A0A4U9WK06</accession>
<dbReference type="AlphaFoldDB" id="A0A4U9WK06"/>
<reference evidence="1" key="1">
    <citation type="submission" date="2019-05" db="EMBL/GenBank/DDBJ databases">
        <authorList>
            <consortium name="Pathogen Informatics"/>
        </authorList>
    </citation>
    <scope>NUCLEOTIDE SEQUENCE [LARGE SCALE GENOMIC DNA]</scope>
    <source>
        <strain evidence="1">NCTC12965</strain>
    </source>
</reference>
<dbReference type="EMBL" id="CABEEZ010000158">
    <property type="protein sequence ID" value="VTR59362.1"/>
    <property type="molecule type" value="Genomic_DNA"/>
</dbReference>